<name>A0A9P0MVK6_NEZVI</name>
<protein>
    <submittedName>
        <fullName evidence="1">Uncharacterized protein</fullName>
    </submittedName>
</protein>
<dbReference type="Proteomes" id="UP001152798">
    <property type="component" value="Chromosome 6"/>
</dbReference>
<reference evidence="1" key="1">
    <citation type="submission" date="2022-01" db="EMBL/GenBank/DDBJ databases">
        <authorList>
            <person name="King R."/>
        </authorList>
    </citation>
    <scope>NUCLEOTIDE SEQUENCE</scope>
</reference>
<keyword evidence="2" id="KW-1185">Reference proteome</keyword>
<gene>
    <name evidence="1" type="ORF">NEZAVI_LOCUS13439</name>
</gene>
<dbReference type="AlphaFoldDB" id="A0A9P0MVK6"/>
<evidence type="ECO:0000313" key="2">
    <source>
        <dbReference type="Proteomes" id="UP001152798"/>
    </source>
</evidence>
<accession>A0A9P0MVK6</accession>
<dbReference type="EMBL" id="OV725082">
    <property type="protein sequence ID" value="CAH1405176.1"/>
    <property type="molecule type" value="Genomic_DNA"/>
</dbReference>
<organism evidence="1 2">
    <name type="scientific">Nezara viridula</name>
    <name type="common">Southern green stink bug</name>
    <name type="synonym">Cimex viridulus</name>
    <dbReference type="NCBI Taxonomy" id="85310"/>
    <lineage>
        <taxon>Eukaryota</taxon>
        <taxon>Metazoa</taxon>
        <taxon>Ecdysozoa</taxon>
        <taxon>Arthropoda</taxon>
        <taxon>Hexapoda</taxon>
        <taxon>Insecta</taxon>
        <taxon>Pterygota</taxon>
        <taxon>Neoptera</taxon>
        <taxon>Paraneoptera</taxon>
        <taxon>Hemiptera</taxon>
        <taxon>Heteroptera</taxon>
        <taxon>Panheteroptera</taxon>
        <taxon>Pentatomomorpha</taxon>
        <taxon>Pentatomoidea</taxon>
        <taxon>Pentatomidae</taxon>
        <taxon>Pentatominae</taxon>
        <taxon>Nezara</taxon>
    </lineage>
</organism>
<proteinExistence type="predicted"/>
<evidence type="ECO:0000313" key="1">
    <source>
        <dbReference type="EMBL" id="CAH1405176.1"/>
    </source>
</evidence>
<sequence>MLLERKRRNNNSLIRKRGFTFMMRMNTSTYYSRTKAPVGKLPRFTVRRQLPESLHLCSGQHFRRIMQRAYIPGRSQMKVSGKFLYVTRDSMSHPRVSTTARFSWNEVVPYRNRLIGKIKA</sequence>